<dbReference type="EMBL" id="JAYKXP010000042">
    <property type="protein sequence ID" value="KAK7038907.1"/>
    <property type="molecule type" value="Genomic_DNA"/>
</dbReference>
<reference evidence="1 2" key="1">
    <citation type="submission" date="2024-01" db="EMBL/GenBank/DDBJ databases">
        <title>A draft genome for a cacao thread blight-causing isolate of Paramarasmius palmivorus.</title>
        <authorList>
            <person name="Baruah I.K."/>
            <person name="Bukari Y."/>
            <person name="Amoako-Attah I."/>
            <person name="Meinhardt L.W."/>
            <person name="Bailey B.A."/>
            <person name="Cohen S.P."/>
        </authorList>
    </citation>
    <scope>NUCLEOTIDE SEQUENCE [LARGE SCALE GENOMIC DNA]</scope>
    <source>
        <strain evidence="1 2">GH-12</strain>
    </source>
</reference>
<evidence type="ECO:0000313" key="2">
    <source>
        <dbReference type="Proteomes" id="UP001383192"/>
    </source>
</evidence>
<protein>
    <recommendedName>
        <fullName evidence="3">HNH nuclease domain-containing protein</fullName>
    </recommendedName>
</protein>
<proteinExistence type="predicted"/>
<evidence type="ECO:0000313" key="1">
    <source>
        <dbReference type="EMBL" id="KAK7038907.1"/>
    </source>
</evidence>
<dbReference type="Proteomes" id="UP001383192">
    <property type="component" value="Unassembled WGS sequence"/>
</dbReference>
<accession>A0AAW0CKW1</accession>
<name>A0AAW0CKW1_9AGAR</name>
<keyword evidence="2" id="KW-1185">Reference proteome</keyword>
<gene>
    <name evidence="1" type="ORF">VNI00_010541</name>
</gene>
<sequence length="279" mass="31452">MSQPLPHPDTTLTSCNSNAYSEVYDAQGFSQTPNEKLYSRIVDYLLIYYSNTPYLADQIHRTPDESAAFELGEHYLQLFRAFRRHKPTHSSRPSVDDDQVSGRSRQEFVRVQEGLTRKLVSTGDDGEGASKGETGSALGILKAFWITMGDTLVQKDGIHNPRNVMTLWLSCREDLNTFFMWFEPTGVKHQYRVCHFMKGPVSAESHEIATFKVNDAVAEGSSSCIEIMKDNPDQFLPDPKLLALHAKCARVARISEAAKILDEWDQDLVDKFSLLTALT</sequence>
<dbReference type="AlphaFoldDB" id="A0AAW0CKW1"/>
<evidence type="ECO:0008006" key="3">
    <source>
        <dbReference type="Google" id="ProtNLM"/>
    </source>
</evidence>
<organism evidence="1 2">
    <name type="scientific">Paramarasmius palmivorus</name>
    <dbReference type="NCBI Taxonomy" id="297713"/>
    <lineage>
        <taxon>Eukaryota</taxon>
        <taxon>Fungi</taxon>
        <taxon>Dikarya</taxon>
        <taxon>Basidiomycota</taxon>
        <taxon>Agaricomycotina</taxon>
        <taxon>Agaricomycetes</taxon>
        <taxon>Agaricomycetidae</taxon>
        <taxon>Agaricales</taxon>
        <taxon>Marasmiineae</taxon>
        <taxon>Marasmiaceae</taxon>
        <taxon>Paramarasmius</taxon>
    </lineage>
</organism>
<comment type="caution">
    <text evidence="1">The sequence shown here is derived from an EMBL/GenBank/DDBJ whole genome shotgun (WGS) entry which is preliminary data.</text>
</comment>